<organism evidence="13 14">
    <name type="scientific">Peptoclostridium litorale DSM 5388</name>
    <dbReference type="NCBI Taxonomy" id="1121324"/>
    <lineage>
        <taxon>Bacteria</taxon>
        <taxon>Bacillati</taxon>
        <taxon>Bacillota</taxon>
        <taxon>Clostridia</taxon>
        <taxon>Peptostreptococcales</taxon>
        <taxon>Peptoclostridiaceae</taxon>
        <taxon>Peptoclostridium</taxon>
    </lineage>
</organism>
<dbReference type="OrthoDB" id="4494979at2"/>
<dbReference type="InterPro" id="IPR012001">
    <property type="entry name" value="Thiamin_PyroP_enz_TPP-bd_dom"/>
</dbReference>
<dbReference type="GO" id="GO:0050660">
    <property type="term" value="F:flavin adenine dinucleotide binding"/>
    <property type="evidence" value="ECO:0007669"/>
    <property type="project" value="InterPro"/>
</dbReference>
<comment type="cofactor">
    <cofactor evidence="9">
        <name>thiamine diphosphate</name>
        <dbReference type="ChEBI" id="CHEBI:58937"/>
    </cofactor>
    <text evidence="9">Binds 1 thiamine pyrophosphate per subunit.</text>
</comment>
<keyword evidence="5 9" id="KW-0028">Amino-acid biosynthesis</keyword>
<dbReference type="InterPro" id="IPR012000">
    <property type="entry name" value="Thiamin_PyroP_enz_cen_dom"/>
</dbReference>
<evidence type="ECO:0000313" key="14">
    <source>
        <dbReference type="Proteomes" id="UP000027946"/>
    </source>
</evidence>
<evidence type="ECO:0000256" key="3">
    <source>
        <dbReference type="ARBA" id="ARBA00007812"/>
    </source>
</evidence>
<dbReference type="EMBL" id="JJMM01000002">
    <property type="protein sequence ID" value="KDR96465.1"/>
    <property type="molecule type" value="Genomic_DNA"/>
</dbReference>
<feature type="domain" description="Thiamine pyrophosphate enzyme N-terminal TPP-binding" evidence="12">
    <location>
        <begin position="3"/>
        <end position="114"/>
    </location>
</feature>
<dbReference type="eggNOG" id="COG0028">
    <property type="taxonomic scope" value="Bacteria"/>
</dbReference>
<dbReference type="GO" id="GO:0030976">
    <property type="term" value="F:thiamine pyrophosphate binding"/>
    <property type="evidence" value="ECO:0007669"/>
    <property type="project" value="UniProtKB-UniRule"/>
</dbReference>
<dbReference type="InterPro" id="IPR045229">
    <property type="entry name" value="TPP_enz"/>
</dbReference>
<dbReference type="GO" id="GO:0000287">
    <property type="term" value="F:magnesium ion binding"/>
    <property type="evidence" value="ECO:0007669"/>
    <property type="project" value="UniProtKB-UniRule"/>
</dbReference>
<comment type="pathway">
    <text evidence="1 9">Amino-acid biosynthesis; L-isoleucine biosynthesis; L-isoleucine from 2-oxobutanoate: step 1/4.</text>
</comment>
<dbReference type="InterPro" id="IPR029035">
    <property type="entry name" value="DHS-like_NAD/FAD-binding_dom"/>
</dbReference>
<evidence type="ECO:0000256" key="1">
    <source>
        <dbReference type="ARBA" id="ARBA00004974"/>
    </source>
</evidence>
<dbReference type="AlphaFoldDB" id="A0A069RJZ7"/>
<dbReference type="UniPathway" id="UPA00049">
    <property type="reaction ID" value="UER00059"/>
</dbReference>
<keyword evidence="9 13" id="KW-0808">Transferase</keyword>
<comment type="caution">
    <text evidence="13">The sequence shown here is derived from an EMBL/GenBank/DDBJ whole genome shotgun (WGS) entry which is preliminary data.</text>
</comment>
<dbReference type="GO" id="GO:0009097">
    <property type="term" value="P:isoleucine biosynthetic process"/>
    <property type="evidence" value="ECO:0007669"/>
    <property type="project" value="UniProtKB-UniPathway"/>
</dbReference>
<dbReference type="PANTHER" id="PTHR18968:SF13">
    <property type="entry name" value="ACETOLACTATE SYNTHASE CATALYTIC SUBUNIT, MITOCHONDRIAL"/>
    <property type="match status" value="1"/>
</dbReference>
<name>A0A069RJZ7_PEPLI</name>
<evidence type="ECO:0000256" key="7">
    <source>
        <dbReference type="ARBA" id="ARBA00023304"/>
    </source>
</evidence>
<evidence type="ECO:0000256" key="2">
    <source>
        <dbReference type="ARBA" id="ARBA00005025"/>
    </source>
</evidence>
<evidence type="ECO:0000256" key="5">
    <source>
        <dbReference type="ARBA" id="ARBA00022605"/>
    </source>
</evidence>
<evidence type="ECO:0000259" key="10">
    <source>
        <dbReference type="Pfam" id="PF00205"/>
    </source>
</evidence>
<dbReference type="RefSeq" id="WP_038260881.1">
    <property type="nucleotide sequence ID" value="NZ_FSRH01000001.1"/>
</dbReference>
<proteinExistence type="inferred from homology"/>
<dbReference type="Gene3D" id="3.40.50.970">
    <property type="match status" value="2"/>
</dbReference>
<keyword evidence="6 9" id="KW-0786">Thiamine pyrophosphate</keyword>
<comment type="pathway">
    <text evidence="2 9">Amino-acid biosynthesis; L-valine biosynthesis; L-valine from pyruvate: step 1/4.</text>
</comment>
<comment type="catalytic activity">
    <reaction evidence="8 9">
        <text>2 pyruvate + H(+) = (2S)-2-acetolactate + CO2</text>
        <dbReference type="Rhea" id="RHEA:25249"/>
        <dbReference type="ChEBI" id="CHEBI:15361"/>
        <dbReference type="ChEBI" id="CHEBI:15378"/>
        <dbReference type="ChEBI" id="CHEBI:16526"/>
        <dbReference type="ChEBI" id="CHEBI:58476"/>
        <dbReference type="EC" id="2.2.1.6"/>
    </reaction>
</comment>
<feature type="domain" description="Thiamine pyrophosphate enzyme central" evidence="10">
    <location>
        <begin position="190"/>
        <end position="323"/>
    </location>
</feature>
<dbReference type="Proteomes" id="UP000027946">
    <property type="component" value="Unassembled WGS sequence"/>
</dbReference>
<evidence type="ECO:0000256" key="9">
    <source>
        <dbReference type="RuleBase" id="RU003591"/>
    </source>
</evidence>
<dbReference type="FunFam" id="3.40.50.970:FF:000007">
    <property type="entry name" value="Acetolactate synthase"/>
    <property type="match status" value="1"/>
</dbReference>
<comment type="similarity">
    <text evidence="3 9">Belongs to the TPP enzyme family.</text>
</comment>
<dbReference type="SUPFAM" id="SSF52518">
    <property type="entry name" value="Thiamin diphosphate-binding fold (THDP-binding)"/>
    <property type="match status" value="2"/>
</dbReference>
<dbReference type="GO" id="GO:0005948">
    <property type="term" value="C:acetolactate synthase complex"/>
    <property type="evidence" value="ECO:0007669"/>
    <property type="project" value="TreeGrafter"/>
</dbReference>
<evidence type="ECO:0000256" key="8">
    <source>
        <dbReference type="ARBA" id="ARBA00048670"/>
    </source>
</evidence>
<keyword evidence="14" id="KW-1185">Reference proteome</keyword>
<dbReference type="GO" id="GO:0003984">
    <property type="term" value="F:acetolactate synthase activity"/>
    <property type="evidence" value="ECO:0007669"/>
    <property type="project" value="UniProtKB-EC"/>
</dbReference>
<dbReference type="UniPathway" id="UPA00047">
    <property type="reaction ID" value="UER00055"/>
</dbReference>
<dbReference type="FunFam" id="3.40.50.1220:FF:000008">
    <property type="entry name" value="Acetolactate synthase"/>
    <property type="match status" value="1"/>
</dbReference>
<reference evidence="13 14" key="1">
    <citation type="submission" date="2014-03" db="EMBL/GenBank/DDBJ databases">
        <title>Genome sequence of Clostridium litorale W6, DSM 5388.</title>
        <authorList>
            <person name="Poehlein A."/>
            <person name="Jagirdar A."/>
            <person name="Khonsari B."/>
            <person name="Chibani C.M."/>
            <person name="Gutierrez Gutierrez D.A."/>
            <person name="Davydova E."/>
            <person name="Alghaithi H.S."/>
            <person name="Nair K.P."/>
            <person name="Dhamotharan K."/>
            <person name="Chandran L."/>
            <person name="G W."/>
            <person name="Daniel R."/>
        </authorList>
    </citation>
    <scope>NUCLEOTIDE SEQUENCE [LARGE SCALE GENOMIC DNA]</scope>
    <source>
        <strain evidence="13 14">W6</strain>
    </source>
</reference>
<feature type="domain" description="Thiamine pyrophosphate enzyme TPP-binding" evidence="11">
    <location>
        <begin position="382"/>
        <end position="531"/>
    </location>
</feature>
<evidence type="ECO:0000313" key="13">
    <source>
        <dbReference type="EMBL" id="KDR96465.1"/>
    </source>
</evidence>
<dbReference type="SUPFAM" id="SSF52467">
    <property type="entry name" value="DHS-like NAD/FAD-binding domain"/>
    <property type="match status" value="1"/>
</dbReference>
<dbReference type="InterPro" id="IPR011766">
    <property type="entry name" value="TPP_enzyme_TPP-bd"/>
</dbReference>
<dbReference type="InterPro" id="IPR012846">
    <property type="entry name" value="Acetolactate_synth_lsu"/>
</dbReference>
<keyword evidence="7 9" id="KW-0100">Branched-chain amino acid biosynthesis</keyword>
<keyword evidence="9" id="KW-0460">Magnesium</keyword>
<dbReference type="NCBIfam" id="TIGR00118">
    <property type="entry name" value="acolac_lg"/>
    <property type="match status" value="1"/>
</dbReference>
<evidence type="ECO:0000259" key="12">
    <source>
        <dbReference type="Pfam" id="PF02776"/>
    </source>
</evidence>
<dbReference type="CDD" id="cd07035">
    <property type="entry name" value="TPP_PYR_POX_like"/>
    <property type="match status" value="1"/>
</dbReference>
<dbReference type="PANTHER" id="PTHR18968">
    <property type="entry name" value="THIAMINE PYROPHOSPHATE ENZYMES"/>
    <property type="match status" value="1"/>
</dbReference>
<protein>
    <recommendedName>
        <fullName evidence="4 9">Acetolactate synthase</fullName>
        <ecNumber evidence="4 9">2.2.1.6</ecNumber>
    </recommendedName>
</protein>
<dbReference type="Pfam" id="PF02775">
    <property type="entry name" value="TPP_enzyme_C"/>
    <property type="match status" value="1"/>
</dbReference>
<dbReference type="InterPro" id="IPR029061">
    <property type="entry name" value="THDP-binding"/>
</dbReference>
<comment type="cofactor">
    <cofactor evidence="9">
        <name>Mg(2+)</name>
        <dbReference type="ChEBI" id="CHEBI:18420"/>
    </cofactor>
    <text evidence="9">Binds 1 Mg(2+) ion per subunit.</text>
</comment>
<evidence type="ECO:0000259" key="11">
    <source>
        <dbReference type="Pfam" id="PF02775"/>
    </source>
</evidence>
<sequence>MIGAKAIIRCLEEEGVKTVFGYPGGAVLPLYDELRKSEIQHVLVRNEQSAPHYASGYARSSEKVGVCIATSGPGATNLITGIATAYMDSIPIVIITGQVSRSLIGTDAFQEADITGATEPFTKHNYLVRSAEDIPRVMKEAFYIAQTGRPGPVLVDVPVDVQKEMLKFAYPEGVDIPGYKPTYEGHRGQIKRAISKLKNAKRPVIYAGGGVISSQASEELTAFAQESKIPVVNSLMGIGSFPHDSKYYAGILGSHGYEYSNKVMSRADVVMLVGVRLSDRATKRLEDINPDMELIHIDIDPAEIGKNMETTIPVVGDAKNILSCMLEKNIQIDTEEWIEEIKEMKGKCVYGQQKCEVEKLSPKHVMNVVSKEADDSCTVVADVGQNQIWAARNYSIKGKRKYFTSGGLGTMGYSLPASAGIKMADRERQVVCVVGDAGIQMCLGELGTLSEYSLGVKVILFNNSRLGMVRELQDNAYGLDKNHGVEFGHKVDFVAIAKAYGIEAKRVETNEEFEKVFADTIGSDNPFLIECIVDPGFATI</sequence>
<accession>A0A069RJZ7</accession>
<keyword evidence="9" id="KW-0479">Metal-binding</keyword>
<dbReference type="Pfam" id="PF00205">
    <property type="entry name" value="TPP_enzyme_M"/>
    <property type="match status" value="1"/>
</dbReference>
<dbReference type="GO" id="GO:0009099">
    <property type="term" value="P:L-valine biosynthetic process"/>
    <property type="evidence" value="ECO:0007669"/>
    <property type="project" value="UniProtKB-UniPathway"/>
</dbReference>
<gene>
    <name evidence="13" type="primary">ilvB</name>
    <name evidence="13" type="ORF">CLIT_2c00710</name>
</gene>
<evidence type="ECO:0000256" key="6">
    <source>
        <dbReference type="ARBA" id="ARBA00023052"/>
    </source>
</evidence>
<dbReference type="EC" id="2.2.1.6" evidence="4 9"/>
<dbReference type="STRING" id="1121324.CLIT_2c00710"/>
<dbReference type="Gene3D" id="3.40.50.1220">
    <property type="entry name" value="TPP-binding domain"/>
    <property type="match status" value="1"/>
</dbReference>
<evidence type="ECO:0000256" key="4">
    <source>
        <dbReference type="ARBA" id="ARBA00013145"/>
    </source>
</evidence>
<dbReference type="Pfam" id="PF02776">
    <property type="entry name" value="TPP_enzyme_N"/>
    <property type="match status" value="1"/>
</dbReference>